<protein>
    <recommendedName>
        <fullName evidence="8">Methyltransferase domain-containing protein</fullName>
    </recommendedName>
</protein>
<dbReference type="GO" id="GO:0006629">
    <property type="term" value="P:lipid metabolic process"/>
    <property type="evidence" value="ECO:0007669"/>
    <property type="project" value="UniProtKB-KW"/>
</dbReference>
<sequence length="277" mass="32118">MPNLKQGWIEKFFGHKYAIDATRLGDDSLLAWSNLGYWQDQHHDYRLACQSLADQIAISAQLKKNDRVLDIGCGQGASLLHWINHYSIEQLSAVELQPNCVKRIQTQLPEIHSYCESFLNLKTLKLLNSFDAVLCVDAAYHSDLNSFLNSVSPVLNSKGHLVFHYLMWSDTWRDCSNLKKQQYRYLLKSADVNWQNLMNEQQLTRILSEQGYGEVEIQDFSKSVLNGFATYIENRTTERKRFDLAQIKIEMTAKLCRKLYQDGLVRYIQISAVKTRQ</sequence>
<dbReference type="OrthoDB" id="6710536at2"/>
<evidence type="ECO:0000313" key="7">
    <source>
        <dbReference type="Proteomes" id="UP000018417"/>
    </source>
</evidence>
<proteinExistence type="inferred from homology"/>
<evidence type="ECO:0000256" key="2">
    <source>
        <dbReference type="ARBA" id="ARBA00022603"/>
    </source>
</evidence>
<evidence type="ECO:0000256" key="5">
    <source>
        <dbReference type="ARBA" id="ARBA00023098"/>
    </source>
</evidence>
<dbReference type="Proteomes" id="UP000018417">
    <property type="component" value="Unassembled WGS sequence"/>
</dbReference>
<keyword evidence="4" id="KW-0949">S-adenosyl-L-methionine</keyword>
<dbReference type="CDD" id="cd02440">
    <property type="entry name" value="AdoMet_MTases"/>
    <property type="match status" value="1"/>
</dbReference>
<dbReference type="SUPFAM" id="SSF53335">
    <property type="entry name" value="S-adenosyl-L-methionine-dependent methyltransferases"/>
    <property type="match status" value="1"/>
</dbReference>
<dbReference type="RefSeq" id="WP_005052406.1">
    <property type="nucleotide sequence ID" value="NZ_KB849758.1"/>
</dbReference>
<name>N9E6Y8_9GAMM</name>
<dbReference type="GO" id="GO:0032259">
    <property type="term" value="P:methylation"/>
    <property type="evidence" value="ECO:0007669"/>
    <property type="project" value="UniProtKB-KW"/>
</dbReference>
<dbReference type="PANTHER" id="PTHR43667:SF1">
    <property type="entry name" value="CYCLOPROPANE-FATTY-ACYL-PHOSPHOLIPID SYNTHASE"/>
    <property type="match status" value="1"/>
</dbReference>
<accession>N9E6Y8</accession>
<dbReference type="InterPro" id="IPR029063">
    <property type="entry name" value="SAM-dependent_MTases_sf"/>
</dbReference>
<keyword evidence="2" id="KW-0489">Methyltransferase</keyword>
<evidence type="ECO:0000256" key="3">
    <source>
        <dbReference type="ARBA" id="ARBA00022679"/>
    </source>
</evidence>
<dbReference type="HOGENOM" id="CLU_978718_0_0_6"/>
<dbReference type="GO" id="GO:0008168">
    <property type="term" value="F:methyltransferase activity"/>
    <property type="evidence" value="ECO:0007669"/>
    <property type="project" value="UniProtKB-KW"/>
</dbReference>
<dbReference type="PATRIC" id="fig|1217649.3.peg.772"/>
<dbReference type="AlphaFoldDB" id="N9E6Y8"/>
<comment type="similarity">
    <text evidence="1">Belongs to the CFA/CMAS family.</text>
</comment>
<keyword evidence="3" id="KW-0808">Transferase</keyword>
<dbReference type="Gene3D" id="3.40.50.150">
    <property type="entry name" value="Vaccinia Virus protein VP39"/>
    <property type="match status" value="1"/>
</dbReference>
<evidence type="ECO:0008006" key="8">
    <source>
        <dbReference type="Google" id="ProtNLM"/>
    </source>
</evidence>
<dbReference type="PANTHER" id="PTHR43667">
    <property type="entry name" value="CYCLOPROPANE-FATTY-ACYL-PHOSPHOLIPID SYNTHASE"/>
    <property type="match status" value="1"/>
</dbReference>
<keyword evidence="5" id="KW-0443">Lipid metabolism</keyword>
<evidence type="ECO:0000256" key="1">
    <source>
        <dbReference type="ARBA" id="ARBA00010815"/>
    </source>
</evidence>
<dbReference type="InterPro" id="IPR050723">
    <property type="entry name" value="CFA/CMAS"/>
</dbReference>
<evidence type="ECO:0000256" key="4">
    <source>
        <dbReference type="ARBA" id="ARBA00022691"/>
    </source>
</evidence>
<comment type="caution">
    <text evidence="6">The sequence shown here is derived from an EMBL/GenBank/DDBJ whole genome shotgun (WGS) entry which is preliminary data.</text>
</comment>
<gene>
    <name evidence="6" type="ORF">F934_00814</name>
</gene>
<reference evidence="6 7" key="1">
    <citation type="submission" date="2013-02" db="EMBL/GenBank/DDBJ databases">
        <title>The Genome Sequence of Acinetobacter beijerinckii ANC 3835.</title>
        <authorList>
            <consortium name="The Broad Institute Genome Sequencing Platform"/>
            <consortium name="The Broad Institute Genome Sequencing Center for Infectious Disease"/>
            <person name="Cerqueira G."/>
            <person name="Feldgarden M."/>
            <person name="Courvalin P."/>
            <person name="Perichon B."/>
            <person name="Grillot-Courvalin C."/>
            <person name="Clermont D."/>
            <person name="Rocha E."/>
            <person name="Yoon E.-J."/>
            <person name="Nemec A."/>
            <person name="Walker B."/>
            <person name="Young S.K."/>
            <person name="Zeng Q."/>
            <person name="Gargeya S."/>
            <person name="Fitzgerald M."/>
            <person name="Haas B."/>
            <person name="Abouelleil A."/>
            <person name="Alvarado L."/>
            <person name="Arachchi H.M."/>
            <person name="Berlin A.M."/>
            <person name="Chapman S.B."/>
            <person name="Dewar J."/>
            <person name="Goldberg J."/>
            <person name="Griggs A."/>
            <person name="Gujja S."/>
            <person name="Hansen M."/>
            <person name="Howarth C."/>
            <person name="Imamovic A."/>
            <person name="Larimer J."/>
            <person name="McCowan C."/>
            <person name="Murphy C."/>
            <person name="Neiman D."/>
            <person name="Pearson M."/>
            <person name="Priest M."/>
            <person name="Roberts A."/>
            <person name="Saif S."/>
            <person name="Shea T."/>
            <person name="Sisk P."/>
            <person name="Sykes S."/>
            <person name="Wortman J."/>
            <person name="Nusbaum C."/>
            <person name="Birren B."/>
        </authorList>
    </citation>
    <scope>NUCLEOTIDE SEQUENCE [LARGE SCALE GENOMIC DNA]</scope>
    <source>
        <strain evidence="6 7">ANC 3835</strain>
    </source>
</reference>
<dbReference type="Pfam" id="PF13489">
    <property type="entry name" value="Methyltransf_23"/>
    <property type="match status" value="1"/>
</dbReference>
<evidence type="ECO:0000313" key="6">
    <source>
        <dbReference type="EMBL" id="ENW05957.1"/>
    </source>
</evidence>
<dbReference type="EMBL" id="APQK01000009">
    <property type="protein sequence ID" value="ENW05957.1"/>
    <property type="molecule type" value="Genomic_DNA"/>
</dbReference>
<organism evidence="6 7">
    <name type="scientific">Acinetobacter beijerinckii ANC 3835</name>
    <dbReference type="NCBI Taxonomy" id="1217649"/>
    <lineage>
        <taxon>Bacteria</taxon>
        <taxon>Pseudomonadati</taxon>
        <taxon>Pseudomonadota</taxon>
        <taxon>Gammaproteobacteria</taxon>
        <taxon>Moraxellales</taxon>
        <taxon>Moraxellaceae</taxon>
        <taxon>Acinetobacter</taxon>
    </lineage>
</organism>